<keyword evidence="2" id="KW-1185">Reference proteome</keyword>
<accession>A0A4Z1KAD0</accession>
<dbReference type="AlphaFoldDB" id="A0A4Z1KAD0"/>
<sequence length="142" mass="16843">MPSKEEEVESAEYDINMMNVITELPLEIITRLLFHLVKVADRVRIGKTSRILYKHSMPLHSGYCLWCFLRTAIEFPESVASVKLLDLREYEPLRPDRKGWDRELRSAVPAEQFAVWRKSHRDDLDVFKNGRIQPWVLRYLDN</sequence>
<dbReference type="EMBL" id="PQXO01000705">
    <property type="protein sequence ID" value="TGO83083.1"/>
    <property type="molecule type" value="Genomic_DNA"/>
</dbReference>
<name>A0A4Z1KAD0_9HELO</name>
<protein>
    <recommendedName>
        <fullName evidence="3">F-box domain-containing protein</fullName>
    </recommendedName>
</protein>
<gene>
    <name evidence="1" type="ORF">BPOR_0706g00080</name>
</gene>
<evidence type="ECO:0000313" key="1">
    <source>
        <dbReference type="EMBL" id="TGO83083.1"/>
    </source>
</evidence>
<reference evidence="1 2" key="1">
    <citation type="submission" date="2017-12" db="EMBL/GenBank/DDBJ databases">
        <title>Comparative genomics of Botrytis spp.</title>
        <authorList>
            <person name="Valero-Jimenez C.A."/>
            <person name="Tapia P."/>
            <person name="Veloso J."/>
            <person name="Silva-Moreno E."/>
            <person name="Staats M."/>
            <person name="Valdes J.H."/>
            <person name="Van Kan J.A.L."/>
        </authorList>
    </citation>
    <scope>NUCLEOTIDE SEQUENCE [LARGE SCALE GENOMIC DNA]</scope>
    <source>
        <strain evidence="1 2">MUCL3349</strain>
    </source>
</reference>
<comment type="caution">
    <text evidence="1">The sequence shown here is derived from an EMBL/GenBank/DDBJ whole genome shotgun (WGS) entry which is preliminary data.</text>
</comment>
<dbReference type="STRING" id="87229.A0A4Z1KAD0"/>
<evidence type="ECO:0000313" key="2">
    <source>
        <dbReference type="Proteomes" id="UP000297280"/>
    </source>
</evidence>
<evidence type="ECO:0008006" key="3">
    <source>
        <dbReference type="Google" id="ProtNLM"/>
    </source>
</evidence>
<proteinExistence type="predicted"/>
<organism evidence="1 2">
    <name type="scientific">Botrytis porri</name>
    <dbReference type="NCBI Taxonomy" id="87229"/>
    <lineage>
        <taxon>Eukaryota</taxon>
        <taxon>Fungi</taxon>
        <taxon>Dikarya</taxon>
        <taxon>Ascomycota</taxon>
        <taxon>Pezizomycotina</taxon>
        <taxon>Leotiomycetes</taxon>
        <taxon>Helotiales</taxon>
        <taxon>Sclerotiniaceae</taxon>
        <taxon>Botrytis</taxon>
    </lineage>
</organism>
<dbReference type="Proteomes" id="UP000297280">
    <property type="component" value="Unassembled WGS sequence"/>
</dbReference>